<dbReference type="KEGG" id="aqu:109585381"/>
<evidence type="ECO:0000313" key="2">
    <source>
        <dbReference type="EnsemblMetazoa" id="XP_019857005.1"/>
    </source>
</evidence>
<reference evidence="3" key="1">
    <citation type="journal article" date="2010" name="Nature">
        <title>The Amphimedon queenslandica genome and the evolution of animal complexity.</title>
        <authorList>
            <person name="Srivastava M."/>
            <person name="Simakov O."/>
            <person name="Chapman J."/>
            <person name="Fahey B."/>
            <person name="Gauthier M.E."/>
            <person name="Mitros T."/>
            <person name="Richards G.S."/>
            <person name="Conaco C."/>
            <person name="Dacre M."/>
            <person name="Hellsten U."/>
            <person name="Larroux C."/>
            <person name="Putnam N.H."/>
            <person name="Stanke M."/>
            <person name="Adamska M."/>
            <person name="Darling A."/>
            <person name="Degnan S.M."/>
            <person name="Oakley T.H."/>
            <person name="Plachetzki D.C."/>
            <person name="Zhai Y."/>
            <person name="Adamski M."/>
            <person name="Calcino A."/>
            <person name="Cummins S.F."/>
            <person name="Goodstein D.M."/>
            <person name="Harris C."/>
            <person name="Jackson D.J."/>
            <person name="Leys S.P."/>
            <person name="Shu S."/>
            <person name="Woodcroft B.J."/>
            <person name="Vervoort M."/>
            <person name="Kosik K.S."/>
            <person name="Manning G."/>
            <person name="Degnan B.M."/>
            <person name="Rokhsar D.S."/>
        </authorList>
    </citation>
    <scope>NUCLEOTIDE SEQUENCE [LARGE SCALE GENOMIC DNA]</scope>
</reference>
<name>A0AAN0JJ04_AMPQE</name>
<dbReference type="RefSeq" id="XP_019857005.1">
    <property type="nucleotide sequence ID" value="XM_020001446.1"/>
</dbReference>
<dbReference type="GeneID" id="109585381"/>
<evidence type="ECO:0000313" key="3">
    <source>
        <dbReference type="Proteomes" id="UP000007879"/>
    </source>
</evidence>
<keyword evidence="3" id="KW-1185">Reference proteome</keyword>
<dbReference type="Proteomes" id="UP000007879">
    <property type="component" value="Unassembled WGS sequence"/>
</dbReference>
<sequence>MLKGEETRFFLMSLMIVVTVKAAVITLSPVSVTTTLNTIVNFACEGSGEQLFWRVQAVILTDSIKIQRDITVTDFEVSGNLSSLLTITALPINNGINIACHIYSFEPSFQQDLSGGTLTIRGVSTVEDIQWSIALQTLSWLPPTFYSDDIPLGEKPIYNVLINGISVTNITDTSLWLNISSCTTEFNVSIVTSVNEYQSIAMEYSVDNNGVYNISIVNYTLIFNETSSKYFYVELLNFIQSNKRFCDIAIVGKIQSWEEDAEKYYSPENIATDMRETYVLYIMDGLEPCKTYTAVISVINTLKNIIENEDNVTITSSPNSIQDVVLSTEGNGSVSVRCVYEESSTVDGCYVIFTHTVSRKKASFYITFDNSTLISLPTNGVYTVTAYAITNMTIVPWSCVQPKEVALTITTKTALDLYSSSCTDGITSSIIDTTDAFYVSSTIAISMLPSVPSSQSTLSASIVLLSTFGGLLLVLMLLIIISVAWCLRIRNKKFKGPIMENPAYGQVVELQQQRPSRVRTEVNPAYETVLPHANNALYESVW</sequence>
<evidence type="ECO:0008006" key="4">
    <source>
        <dbReference type="Google" id="ProtNLM"/>
    </source>
</evidence>
<reference evidence="2" key="2">
    <citation type="submission" date="2024-06" db="UniProtKB">
        <authorList>
            <consortium name="EnsemblMetazoa"/>
        </authorList>
    </citation>
    <scope>IDENTIFICATION</scope>
</reference>
<organism evidence="2 3">
    <name type="scientific">Amphimedon queenslandica</name>
    <name type="common">Sponge</name>
    <dbReference type="NCBI Taxonomy" id="400682"/>
    <lineage>
        <taxon>Eukaryota</taxon>
        <taxon>Metazoa</taxon>
        <taxon>Porifera</taxon>
        <taxon>Demospongiae</taxon>
        <taxon>Heteroscleromorpha</taxon>
        <taxon>Haplosclerida</taxon>
        <taxon>Niphatidae</taxon>
        <taxon>Amphimedon</taxon>
    </lineage>
</organism>
<keyword evidence="1" id="KW-1133">Transmembrane helix</keyword>
<keyword evidence="1" id="KW-0812">Transmembrane</keyword>
<accession>A0AAN0JJ04</accession>
<keyword evidence="1" id="KW-0472">Membrane</keyword>
<evidence type="ECO:0000256" key="1">
    <source>
        <dbReference type="SAM" id="Phobius"/>
    </source>
</evidence>
<protein>
    <recommendedName>
        <fullName evidence="4">Ig-like domain-containing protein</fullName>
    </recommendedName>
</protein>
<proteinExistence type="predicted"/>
<dbReference type="EnsemblMetazoa" id="XM_020001446.1">
    <property type="protein sequence ID" value="XP_019857005.1"/>
    <property type="gene ID" value="LOC109585381"/>
</dbReference>
<dbReference type="AlphaFoldDB" id="A0AAN0JJ04"/>
<feature type="transmembrane region" description="Helical" evidence="1">
    <location>
        <begin position="462"/>
        <end position="487"/>
    </location>
</feature>